<protein>
    <recommendedName>
        <fullName evidence="4">aspartate transaminase</fullName>
        <ecNumber evidence="4">2.6.1.1</ecNumber>
    </recommendedName>
</protein>
<dbReference type="Proteomes" id="UP000053176">
    <property type="component" value="Unassembled WGS sequence"/>
</dbReference>
<dbReference type="Gene3D" id="3.40.640.10">
    <property type="entry name" value="Type I PLP-dependent aspartate aminotransferase-like (Major domain)"/>
    <property type="match status" value="1"/>
</dbReference>
<evidence type="ECO:0000256" key="6">
    <source>
        <dbReference type="ARBA" id="ARBA00022679"/>
    </source>
</evidence>
<dbReference type="Pfam" id="PF00155">
    <property type="entry name" value="Aminotran_1_2"/>
    <property type="match status" value="1"/>
</dbReference>
<dbReference type="PRINTS" id="PR00753">
    <property type="entry name" value="ACCSYNTHASE"/>
</dbReference>
<dbReference type="PANTHER" id="PTHR46383">
    <property type="entry name" value="ASPARTATE AMINOTRANSFERASE"/>
    <property type="match status" value="1"/>
</dbReference>
<comment type="subunit">
    <text evidence="3">Homodimer.</text>
</comment>
<accession>A0A101KS14</accession>
<reference evidence="10 11" key="1">
    <citation type="submission" date="2015-12" db="EMBL/GenBank/DDBJ databases">
        <title>Draft genome sequence of Mesorhizobium sp. UFLA 01-765, a multitolerant efficient symbiont and plant-growth promoting strain isolated from Zn-mining soil using Leucaena leucocephala as a trap plant.</title>
        <authorList>
            <person name="Rangel W.M."/>
            <person name="Thijs S."/>
            <person name="Longatti S.M."/>
            <person name="Moreira F.M."/>
            <person name="Weyens N."/>
            <person name="Vangronsveld J."/>
            <person name="Van Hamme J.D."/>
            <person name="Bottos E.M."/>
            <person name="Rineau F."/>
        </authorList>
    </citation>
    <scope>NUCLEOTIDE SEQUENCE [LARGE SCALE GENOMIC DNA]</scope>
    <source>
        <strain evidence="10 11">UFLA 01-765</strain>
    </source>
</reference>
<gene>
    <name evidence="10" type="ORF">AU467_24035</name>
</gene>
<dbReference type="GO" id="GO:0030170">
    <property type="term" value="F:pyridoxal phosphate binding"/>
    <property type="evidence" value="ECO:0007669"/>
    <property type="project" value="InterPro"/>
</dbReference>
<dbReference type="Gene3D" id="3.90.1150.10">
    <property type="entry name" value="Aspartate Aminotransferase, domain 1"/>
    <property type="match status" value="1"/>
</dbReference>
<evidence type="ECO:0000256" key="1">
    <source>
        <dbReference type="ARBA" id="ARBA00001933"/>
    </source>
</evidence>
<dbReference type="InterPro" id="IPR015421">
    <property type="entry name" value="PyrdxlP-dep_Trfase_major"/>
</dbReference>
<organism evidence="10 11">
    <name type="scientific">Rhizobium loti</name>
    <name type="common">Mesorhizobium loti</name>
    <dbReference type="NCBI Taxonomy" id="381"/>
    <lineage>
        <taxon>Bacteria</taxon>
        <taxon>Pseudomonadati</taxon>
        <taxon>Pseudomonadota</taxon>
        <taxon>Alphaproteobacteria</taxon>
        <taxon>Hyphomicrobiales</taxon>
        <taxon>Phyllobacteriaceae</taxon>
        <taxon>Mesorhizobium</taxon>
    </lineage>
</organism>
<dbReference type="GO" id="GO:0004069">
    <property type="term" value="F:L-aspartate:2-oxoglutarate aminotransferase activity"/>
    <property type="evidence" value="ECO:0007669"/>
    <property type="project" value="UniProtKB-EC"/>
</dbReference>
<evidence type="ECO:0000256" key="8">
    <source>
        <dbReference type="ARBA" id="ARBA00049185"/>
    </source>
</evidence>
<dbReference type="SUPFAM" id="SSF53383">
    <property type="entry name" value="PLP-dependent transferases"/>
    <property type="match status" value="1"/>
</dbReference>
<dbReference type="EMBL" id="LPWA01000111">
    <property type="protein sequence ID" value="KUM25918.1"/>
    <property type="molecule type" value="Genomic_DNA"/>
</dbReference>
<feature type="domain" description="Aminotransferase class I/classII large" evidence="9">
    <location>
        <begin position="30"/>
        <end position="388"/>
    </location>
</feature>
<sequence length="403" mass="42575">MLAQRMSLFQTSGTSAARAAAKKAAEAGKTVVDLTAGEILSDLAPTVRAGAIAAIEQGINRYTDTTGLPELREALARKVSLETGQTWEPDEIAVTAGAKQALFNVAMVLLNPGDEVIIPAPYWTTFPAQVLVAGGKPVTVDTRASGYVPSIADIERALTPATRAIVVNTPNNPTGAVYDKHTLTALGELAVARDLWIIFDECYRDFVHAPHIHHPIVSLVPEARSRTLIVNAFSKSLALTGWRIGYLAAPKPVISAVKAIQSHTTSNPNAIAQHAVLAHLDGGDASFLNGLRALLEKNRRLGMDILSRLKSVPPPSAQGGFYFYLDLSSLADVDAMSAAPRTADDVVNALLAETGVAGVSGSAFGDPMGLRLSYGITHDKLALGLERLVGTFASWTQASRNVA</sequence>
<evidence type="ECO:0000256" key="2">
    <source>
        <dbReference type="ARBA" id="ARBA00007441"/>
    </source>
</evidence>
<dbReference type="GO" id="GO:0006520">
    <property type="term" value="P:amino acid metabolic process"/>
    <property type="evidence" value="ECO:0007669"/>
    <property type="project" value="InterPro"/>
</dbReference>
<evidence type="ECO:0000256" key="5">
    <source>
        <dbReference type="ARBA" id="ARBA00022576"/>
    </source>
</evidence>
<keyword evidence="7" id="KW-0663">Pyridoxal phosphate</keyword>
<dbReference type="InterPro" id="IPR015422">
    <property type="entry name" value="PyrdxlP-dep_Trfase_small"/>
</dbReference>
<dbReference type="InterPro" id="IPR050596">
    <property type="entry name" value="AspAT/PAT-like"/>
</dbReference>
<evidence type="ECO:0000256" key="4">
    <source>
        <dbReference type="ARBA" id="ARBA00012753"/>
    </source>
</evidence>
<dbReference type="InterPro" id="IPR004839">
    <property type="entry name" value="Aminotransferase_I/II_large"/>
</dbReference>
<dbReference type="OrthoDB" id="9804407at2"/>
<evidence type="ECO:0000259" key="9">
    <source>
        <dbReference type="Pfam" id="PF00155"/>
    </source>
</evidence>
<comment type="similarity">
    <text evidence="2">Belongs to the class-I pyridoxal-phosphate-dependent aminotransferase family.</text>
</comment>
<dbReference type="InterPro" id="IPR015424">
    <property type="entry name" value="PyrdxlP-dep_Trfase"/>
</dbReference>
<name>A0A101KS14_RHILI</name>
<evidence type="ECO:0000256" key="7">
    <source>
        <dbReference type="ARBA" id="ARBA00022898"/>
    </source>
</evidence>
<dbReference type="AlphaFoldDB" id="A0A101KS14"/>
<keyword evidence="6 10" id="KW-0808">Transferase</keyword>
<evidence type="ECO:0000256" key="3">
    <source>
        <dbReference type="ARBA" id="ARBA00011738"/>
    </source>
</evidence>
<comment type="catalytic activity">
    <reaction evidence="8">
        <text>L-aspartate + 2-oxoglutarate = oxaloacetate + L-glutamate</text>
        <dbReference type="Rhea" id="RHEA:21824"/>
        <dbReference type="ChEBI" id="CHEBI:16452"/>
        <dbReference type="ChEBI" id="CHEBI:16810"/>
        <dbReference type="ChEBI" id="CHEBI:29985"/>
        <dbReference type="ChEBI" id="CHEBI:29991"/>
        <dbReference type="EC" id="2.6.1.1"/>
    </reaction>
</comment>
<evidence type="ECO:0000313" key="10">
    <source>
        <dbReference type="EMBL" id="KUM25918.1"/>
    </source>
</evidence>
<keyword evidence="5 10" id="KW-0032">Aminotransferase</keyword>
<evidence type="ECO:0000313" key="11">
    <source>
        <dbReference type="Proteomes" id="UP000053176"/>
    </source>
</evidence>
<dbReference type="FunFam" id="3.40.640.10:FF:000033">
    <property type="entry name" value="Aspartate aminotransferase"/>
    <property type="match status" value="1"/>
</dbReference>
<dbReference type="CDD" id="cd00609">
    <property type="entry name" value="AAT_like"/>
    <property type="match status" value="1"/>
</dbReference>
<comment type="cofactor">
    <cofactor evidence="1">
        <name>pyridoxal 5'-phosphate</name>
        <dbReference type="ChEBI" id="CHEBI:597326"/>
    </cofactor>
</comment>
<dbReference type="EC" id="2.6.1.1" evidence="4"/>
<proteinExistence type="inferred from homology"/>
<dbReference type="PANTHER" id="PTHR46383:SF1">
    <property type="entry name" value="ASPARTATE AMINOTRANSFERASE"/>
    <property type="match status" value="1"/>
</dbReference>
<comment type="caution">
    <text evidence="10">The sequence shown here is derived from an EMBL/GenBank/DDBJ whole genome shotgun (WGS) entry which is preliminary data.</text>
</comment>